<name>A0AAV4MBM5_CAEEX</name>
<dbReference type="AlphaFoldDB" id="A0AAV4MBM5"/>
<evidence type="ECO:0000313" key="1">
    <source>
        <dbReference type="EMBL" id="GIX69471.1"/>
    </source>
</evidence>
<evidence type="ECO:0000313" key="2">
    <source>
        <dbReference type="Proteomes" id="UP001054945"/>
    </source>
</evidence>
<gene>
    <name evidence="1" type="ORF">CEXT_179411</name>
</gene>
<proteinExistence type="predicted"/>
<organism evidence="1 2">
    <name type="scientific">Caerostris extrusa</name>
    <name type="common">Bark spider</name>
    <name type="synonym">Caerostris bankana</name>
    <dbReference type="NCBI Taxonomy" id="172846"/>
    <lineage>
        <taxon>Eukaryota</taxon>
        <taxon>Metazoa</taxon>
        <taxon>Ecdysozoa</taxon>
        <taxon>Arthropoda</taxon>
        <taxon>Chelicerata</taxon>
        <taxon>Arachnida</taxon>
        <taxon>Araneae</taxon>
        <taxon>Araneomorphae</taxon>
        <taxon>Entelegynae</taxon>
        <taxon>Araneoidea</taxon>
        <taxon>Araneidae</taxon>
        <taxon>Caerostris</taxon>
    </lineage>
</organism>
<reference evidence="1 2" key="1">
    <citation type="submission" date="2021-06" db="EMBL/GenBank/DDBJ databases">
        <title>Caerostris extrusa draft genome.</title>
        <authorList>
            <person name="Kono N."/>
            <person name="Arakawa K."/>
        </authorList>
    </citation>
    <scope>NUCLEOTIDE SEQUENCE [LARGE SCALE GENOMIC DNA]</scope>
</reference>
<protein>
    <submittedName>
        <fullName evidence="1">Uncharacterized protein</fullName>
    </submittedName>
</protein>
<dbReference type="Proteomes" id="UP001054945">
    <property type="component" value="Unassembled WGS sequence"/>
</dbReference>
<sequence length="85" mass="9651">MPPKSSIESDVIMTSAGPGFQANGDRAHSLGRLIEDDLKRNKEKNFFYENSQEKASTVDYFTVFRVYHLVKNLSLSLKSFSFLSN</sequence>
<keyword evidence="2" id="KW-1185">Reference proteome</keyword>
<accession>A0AAV4MBM5</accession>
<comment type="caution">
    <text evidence="1">The sequence shown here is derived from an EMBL/GenBank/DDBJ whole genome shotgun (WGS) entry which is preliminary data.</text>
</comment>
<dbReference type="EMBL" id="BPLR01019587">
    <property type="protein sequence ID" value="GIX69471.1"/>
    <property type="molecule type" value="Genomic_DNA"/>
</dbReference>